<dbReference type="AlphaFoldDB" id="A0ABD3DJD0"/>
<gene>
    <name evidence="9" type="ORF">CASFOL_015928</name>
</gene>
<dbReference type="InterPro" id="IPR005576">
    <property type="entry name" value="Rpb7-like_N"/>
</dbReference>
<protein>
    <recommendedName>
        <fullName evidence="6">DNA-directed RNA polymerase subunit</fullName>
    </recommendedName>
</protein>
<dbReference type="Proteomes" id="UP001632038">
    <property type="component" value="Unassembled WGS sequence"/>
</dbReference>
<proteinExistence type="inferred from homology"/>
<evidence type="ECO:0000313" key="10">
    <source>
        <dbReference type="Proteomes" id="UP001632038"/>
    </source>
</evidence>
<dbReference type="PANTHER" id="PTHR12709:SF5">
    <property type="entry name" value="DNA-DIRECTED RNA POLYMERASE I SUBUNIT RPA43"/>
    <property type="match status" value="1"/>
</dbReference>
<evidence type="ECO:0000256" key="4">
    <source>
        <dbReference type="ARBA" id="ARBA00023163"/>
    </source>
</evidence>
<dbReference type="PANTHER" id="PTHR12709">
    <property type="entry name" value="DNA-DIRECTED RNA POLYMERASE II, III"/>
    <property type="match status" value="1"/>
</dbReference>
<evidence type="ECO:0000256" key="7">
    <source>
        <dbReference type="SAM" id="MobiDB-lite"/>
    </source>
</evidence>
<dbReference type="GO" id="GO:0005634">
    <property type="term" value="C:nucleus"/>
    <property type="evidence" value="ECO:0007669"/>
    <property type="project" value="UniProtKB-SubCell"/>
</dbReference>
<accession>A0ABD3DJD0</accession>
<comment type="function">
    <text evidence="6">DNA-dependent RNA polymerase which catalyzes the transcription of DNA into RNA using the four ribonucleoside triphosphates as substrates.</text>
</comment>
<keyword evidence="3 6" id="KW-0240">DNA-directed RNA polymerase</keyword>
<dbReference type="Gene3D" id="3.30.1490.120">
    <property type="entry name" value="RNA polymerase Rpb7-like, N-terminal domain"/>
    <property type="match status" value="1"/>
</dbReference>
<evidence type="ECO:0000256" key="2">
    <source>
        <dbReference type="ARBA" id="ARBA00005930"/>
    </source>
</evidence>
<dbReference type="Gene3D" id="2.40.50.1060">
    <property type="match status" value="1"/>
</dbReference>
<evidence type="ECO:0000256" key="3">
    <source>
        <dbReference type="ARBA" id="ARBA00022478"/>
    </source>
</evidence>
<dbReference type="Pfam" id="PF03876">
    <property type="entry name" value="SHS2_Rpb7-N"/>
    <property type="match status" value="1"/>
</dbReference>
<dbReference type="InterPro" id="IPR045113">
    <property type="entry name" value="Rpb7-like"/>
</dbReference>
<evidence type="ECO:0000256" key="1">
    <source>
        <dbReference type="ARBA" id="ARBA00004604"/>
    </source>
</evidence>
<organism evidence="9 10">
    <name type="scientific">Castilleja foliolosa</name>
    <dbReference type="NCBI Taxonomy" id="1961234"/>
    <lineage>
        <taxon>Eukaryota</taxon>
        <taxon>Viridiplantae</taxon>
        <taxon>Streptophyta</taxon>
        <taxon>Embryophyta</taxon>
        <taxon>Tracheophyta</taxon>
        <taxon>Spermatophyta</taxon>
        <taxon>Magnoliopsida</taxon>
        <taxon>eudicotyledons</taxon>
        <taxon>Gunneridae</taxon>
        <taxon>Pentapetalae</taxon>
        <taxon>asterids</taxon>
        <taxon>lamiids</taxon>
        <taxon>Lamiales</taxon>
        <taxon>Orobanchaceae</taxon>
        <taxon>Pedicularideae</taxon>
        <taxon>Castillejinae</taxon>
        <taxon>Castilleja</taxon>
    </lineage>
</organism>
<evidence type="ECO:0000313" key="9">
    <source>
        <dbReference type="EMBL" id="KAL3640960.1"/>
    </source>
</evidence>
<feature type="compositionally biased region" description="Basic residues" evidence="7">
    <location>
        <begin position="220"/>
        <end position="229"/>
    </location>
</feature>
<evidence type="ECO:0000259" key="8">
    <source>
        <dbReference type="Pfam" id="PF03876"/>
    </source>
</evidence>
<keyword evidence="4 6" id="KW-0804">Transcription</keyword>
<comment type="caution">
    <text evidence="9">The sequence shown here is derived from an EMBL/GenBank/DDBJ whole genome shotgun (WGS) entry which is preliminary data.</text>
</comment>
<reference evidence="10" key="1">
    <citation type="journal article" date="2024" name="IScience">
        <title>Strigolactones Initiate the Formation of Haustorium-like Structures in Castilleja.</title>
        <authorList>
            <person name="Buerger M."/>
            <person name="Peterson D."/>
            <person name="Chory J."/>
        </authorList>
    </citation>
    <scope>NUCLEOTIDE SEQUENCE [LARGE SCALE GENOMIC DNA]</scope>
</reference>
<dbReference type="GO" id="GO:0006352">
    <property type="term" value="P:DNA-templated transcription initiation"/>
    <property type="evidence" value="ECO:0007669"/>
    <property type="project" value="UniProtKB-UniRule"/>
</dbReference>
<keyword evidence="5 6" id="KW-0539">Nucleus</keyword>
<evidence type="ECO:0000256" key="5">
    <source>
        <dbReference type="ARBA" id="ARBA00023242"/>
    </source>
</evidence>
<dbReference type="InterPro" id="IPR036898">
    <property type="entry name" value="RNA_pol_Rpb7-like_N_sf"/>
</dbReference>
<sequence length="229" mass="25722">MEGLKDAQVNMVVYLHPSKAMSANDAILSHLSSLLFTYNETFEGVVLAYDPIISSESAKILPGIHPYFGVNINAKLLLFDPKPDMLLEGEVVKITPQSIHAVVLGFSSVSIAHADIRDDFKHTSKGGKECYISQSNQKHTIRVGTIIRFVVKSFDEEILHMSGSLVDNRTGCARYLDKNVDEWSQHDSTTKKRKTENPENEKLAMEEETSSLKKNEQVKKSKKRRNENS</sequence>
<comment type="subcellular location">
    <subcellularLocation>
        <location evidence="1">Nucleus</location>
        <location evidence="1">Nucleolus</location>
    </subcellularLocation>
</comment>
<feature type="region of interest" description="Disordered" evidence="7">
    <location>
        <begin position="183"/>
        <end position="229"/>
    </location>
</feature>
<feature type="compositionally biased region" description="Basic and acidic residues" evidence="7">
    <location>
        <begin position="183"/>
        <end position="219"/>
    </location>
</feature>
<name>A0ABD3DJD0_9LAMI</name>
<comment type="similarity">
    <text evidence="2">Belongs to the eukaryotic RPA43 RNA polymerase subunit family.</text>
</comment>
<dbReference type="GO" id="GO:0000428">
    <property type="term" value="C:DNA-directed RNA polymerase complex"/>
    <property type="evidence" value="ECO:0007669"/>
    <property type="project" value="UniProtKB-KW"/>
</dbReference>
<keyword evidence="10" id="KW-1185">Reference proteome</keyword>
<dbReference type="EMBL" id="JAVIJP010000017">
    <property type="protein sequence ID" value="KAL3640960.1"/>
    <property type="molecule type" value="Genomic_DNA"/>
</dbReference>
<feature type="domain" description="RNA polymerase Rpb7-like N-terminal" evidence="8">
    <location>
        <begin position="12"/>
        <end position="63"/>
    </location>
</feature>
<evidence type="ECO:0000256" key="6">
    <source>
        <dbReference type="RuleBase" id="RU369086"/>
    </source>
</evidence>